<keyword evidence="12" id="KW-1185">Reference proteome</keyword>
<dbReference type="PROSITE" id="PS50262">
    <property type="entry name" value="G_PROTEIN_RECEP_F1_2"/>
    <property type="match status" value="1"/>
</dbReference>
<keyword evidence="4" id="KW-1133">Transmembrane helix</keyword>
<dbReference type="PRINTS" id="PR00237">
    <property type="entry name" value="GPCRRHODOPSN"/>
</dbReference>
<dbReference type="PANTHER" id="PTHR24229:SF108">
    <property type="entry name" value="MELANIN CONCENTRATING HORMONE RECEPTOR 2B"/>
    <property type="match status" value="1"/>
</dbReference>
<reference evidence="13" key="1">
    <citation type="submission" date="2025-08" db="UniProtKB">
        <authorList>
            <consortium name="RefSeq"/>
        </authorList>
    </citation>
    <scope>IDENTIFICATION</scope>
    <source>
        <strain evidence="13">J_2021</strain>
        <tissue evidence="13">Erythrocytes</tissue>
    </source>
</reference>
<evidence type="ECO:0000256" key="2">
    <source>
        <dbReference type="ARBA" id="ARBA00022475"/>
    </source>
</evidence>
<gene>
    <name evidence="13" type="primary">LOC108711580</name>
</gene>
<dbReference type="GO" id="GO:0005886">
    <property type="term" value="C:plasma membrane"/>
    <property type="evidence" value="ECO:0000318"/>
    <property type="project" value="GO_Central"/>
</dbReference>
<dbReference type="CTD" id="108711580"/>
<evidence type="ECO:0000256" key="5">
    <source>
        <dbReference type="ARBA" id="ARBA00023040"/>
    </source>
</evidence>
<dbReference type="PaxDb" id="8355-A0A1L8H1N6"/>
<evidence type="ECO:0000256" key="6">
    <source>
        <dbReference type="ARBA" id="ARBA00023136"/>
    </source>
</evidence>
<keyword evidence="7 10" id="KW-0675">Receptor</keyword>
<evidence type="ECO:0000256" key="1">
    <source>
        <dbReference type="ARBA" id="ARBA00004651"/>
    </source>
</evidence>
<evidence type="ECO:0000256" key="7">
    <source>
        <dbReference type="ARBA" id="ARBA00023170"/>
    </source>
</evidence>
<evidence type="ECO:0000256" key="8">
    <source>
        <dbReference type="ARBA" id="ARBA00023180"/>
    </source>
</evidence>
<dbReference type="InterPro" id="IPR000276">
    <property type="entry name" value="GPCR_Rhodpsn"/>
</dbReference>
<evidence type="ECO:0000313" key="13">
    <source>
        <dbReference type="RefSeq" id="XP_018108947.1"/>
    </source>
</evidence>
<proteinExistence type="inferred from homology"/>
<dbReference type="STRING" id="8355.A0A1L8H1N6"/>
<dbReference type="GO" id="GO:0043005">
    <property type="term" value="C:neuron projection"/>
    <property type="evidence" value="ECO:0000318"/>
    <property type="project" value="GO_Central"/>
</dbReference>
<feature type="domain" description="G-protein coupled receptors family 1 profile" evidence="11">
    <location>
        <begin position="45"/>
        <end position="294"/>
    </location>
</feature>
<evidence type="ECO:0000256" key="10">
    <source>
        <dbReference type="RuleBase" id="RU000688"/>
    </source>
</evidence>
<keyword evidence="8" id="KW-0325">Glycoprotein</keyword>
<dbReference type="InterPro" id="IPR008361">
    <property type="entry name" value="MCH_rcpt"/>
</dbReference>
<evidence type="ECO:0000256" key="4">
    <source>
        <dbReference type="ARBA" id="ARBA00022989"/>
    </source>
</evidence>
<sequence length="380" mass="41525">MSVPNVTPSLPWMPTTLPPSPASLSLRSPVWGVVYGVICGCGVLCNGLVLVVLLSCRHTLVSDLYVVNLALADLLSLLGMPLLIHQLLHDRGWVFGDLLCRAVTALDLNNQITGVGIITALCVDRYVAVVHSATMGQRRSVRCTWLVTGCVWVCSLLLSTPALLYSGVRWGEGVALCVLDLPGAPLSLYWYTLVHSLLTFLLPLSVIVVLYSLTLHHLSRVMKRVQRAPSQRSRRVTRMALAIVAAFLLCWAPFHAVQLLNLISTGPPSNSAFYLNQAAICLGYAHSCVSPLLVICCTEGFRERLPHARCCQFLFRRWAGFWPVSAYPPQGPNSAINSPPASGICAPQHRRRTISLETPPFSVTENTRLSPGIRDESSIL</sequence>
<organism evidence="12 13">
    <name type="scientific">Xenopus laevis</name>
    <name type="common">African clawed frog</name>
    <dbReference type="NCBI Taxonomy" id="8355"/>
    <lineage>
        <taxon>Eukaryota</taxon>
        <taxon>Metazoa</taxon>
        <taxon>Chordata</taxon>
        <taxon>Craniata</taxon>
        <taxon>Vertebrata</taxon>
        <taxon>Euteleostomi</taxon>
        <taxon>Amphibia</taxon>
        <taxon>Batrachia</taxon>
        <taxon>Anura</taxon>
        <taxon>Pipoidea</taxon>
        <taxon>Pipidae</taxon>
        <taxon>Xenopodinae</taxon>
        <taxon>Xenopus</taxon>
        <taxon>Xenopus</taxon>
    </lineage>
</organism>
<dbReference type="Pfam" id="PF00001">
    <property type="entry name" value="7tm_1"/>
    <property type="match status" value="1"/>
</dbReference>
<dbReference type="GeneID" id="108711580"/>
<evidence type="ECO:0000259" key="11">
    <source>
        <dbReference type="PROSITE" id="PS50262"/>
    </source>
</evidence>
<dbReference type="PRINTS" id="PR01783">
    <property type="entry name" value="MCHRECEPTOR"/>
</dbReference>
<dbReference type="AlphaFoldDB" id="A0A1L8H1N6"/>
<keyword evidence="6" id="KW-0472">Membrane</keyword>
<keyword evidence="5 10" id="KW-0297">G-protein coupled receptor</keyword>
<dbReference type="Bgee" id="108711580">
    <property type="expression patterns" value="Expressed in brain and 5 other cell types or tissues"/>
</dbReference>
<evidence type="ECO:0000256" key="3">
    <source>
        <dbReference type="ARBA" id="ARBA00022692"/>
    </source>
</evidence>
<evidence type="ECO:0000313" key="12">
    <source>
        <dbReference type="Proteomes" id="UP000186698"/>
    </source>
</evidence>
<protein>
    <submittedName>
        <fullName evidence="13">Melanin-concentrating hormone receptor 1</fullName>
    </submittedName>
</protein>
<dbReference type="RefSeq" id="XP_018108947.1">
    <property type="nucleotide sequence ID" value="XM_018253458.2"/>
</dbReference>
<comment type="similarity">
    <text evidence="10">Belongs to the G-protein coupled receptor 1 family.</text>
</comment>
<dbReference type="GO" id="GO:0004930">
    <property type="term" value="F:G protein-coupled receptor activity"/>
    <property type="evidence" value="ECO:0000318"/>
    <property type="project" value="GO_Central"/>
</dbReference>
<dbReference type="SUPFAM" id="SSF81321">
    <property type="entry name" value="Family A G protein-coupled receptor-like"/>
    <property type="match status" value="1"/>
</dbReference>
<name>A0A1L8H1N6_XENLA</name>
<dbReference type="InterPro" id="IPR017452">
    <property type="entry name" value="GPCR_Rhodpsn_7TM"/>
</dbReference>
<dbReference type="KEGG" id="xla:108711580"/>
<evidence type="ECO:0000256" key="9">
    <source>
        <dbReference type="ARBA" id="ARBA00023224"/>
    </source>
</evidence>
<keyword evidence="9 10" id="KW-0807">Transducer</keyword>
<dbReference type="Gene3D" id="1.20.1070.10">
    <property type="entry name" value="Rhodopsin 7-helix transmembrane proteins"/>
    <property type="match status" value="1"/>
</dbReference>
<keyword evidence="3 10" id="KW-0812">Transmembrane</keyword>
<dbReference type="PANTHER" id="PTHR24229">
    <property type="entry name" value="NEUROPEPTIDES RECEPTOR"/>
    <property type="match status" value="1"/>
</dbReference>
<keyword evidence="2" id="KW-1003">Cell membrane</keyword>
<accession>A0A1L8H1N6</accession>
<dbReference type="GO" id="GO:0007218">
    <property type="term" value="P:neuropeptide signaling pathway"/>
    <property type="evidence" value="ECO:0000318"/>
    <property type="project" value="GO_Central"/>
</dbReference>
<dbReference type="OrthoDB" id="6076970at2759"/>
<dbReference type="GO" id="GO:0042923">
    <property type="term" value="F:neuropeptide binding"/>
    <property type="evidence" value="ECO:0000318"/>
    <property type="project" value="GO_Central"/>
</dbReference>
<comment type="subcellular location">
    <subcellularLocation>
        <location evidence="1">Cell membrane</location>
        <topology evidence="1">Multi-pass membrane protein</topology>
    </subcellularLocation>
</comment>
<dbReference type="PROSITE" id="PS00237">
    <property type="entry name" value="G_PROTEIN_RECEP_F1_1"/>
    <property type="match status" value="1"/>
</dbReference>
<dbReference type="Proteomes" id="UP000186698">
    <property type="component" value="Chromosome 3L"/>
</dbReference>